<accession>A0A0C2XKI5</accession>
<dbReference type="InterPro" id="IPR003165">
    <property type="entry name" value="Piwi"/>
</dbReference>
<dbReference type="InterPro" id="IPR036085">
    <property type="entry name" value="PAZ_dom_sf"/>
</dbReference>
<sequence>MPPRPPPRGGARGGGGPGGGPPRGAAPPRGSAPPPRGGTRLPLGGPPQVAGPGQVVLAAHVQTIGVRKPGYGKEGRPFSVFTNHFGAQITDNIISHYDVISPSEKVLPARLNFEIIEALQTKCAPAVFTPRCVYDGRKNLYASHELVFPNSKDPRQHEFEVYLAGPPAAGGDGAQAGASSKPYKVRLTKVAEINPEVLKGYLRGTQSHDNAVLTAITAFNVVVRMEPSLKYPFNVRSFFTDQETKDIGSGMILWRGYFQSVRPAVGRMLINIDISTGVMYKSGPLIDLCLDFLGKPGNPAFLSPQRGLPERERHRLGRFLTNIRIITANPKTGQANVRAHNPRVIKRLSTQSAKDLRFTMSDGKTQTVADYFRTAYSRPLRFPDLLCVEVGSGALLPLEVCTVIPGQIMRKQVPPEKTASVLEFATKKPEARLESIVNGLKVLEYGQSEYLRSFGLSVDASGPVKISGRVLNPPTLIYGAGSRQATVNPRNGEWNMIDKKLYKPASIQRWIVVIYERQQRFSQPAAEDMINGLRKATSDMGITGFNAQPRIEWENPQSDIITTLRRFGNEMRAAGGLPDIYVLVLPDGAADLYQQIKHFSDCQVGVATQCLRSNKCFRAKPQYYANVCLKINVKLGGINTVPDAKSVPFLADRQNPAIIIGADVIHPSPGVDNKPSFTSMVANIDPTFSRYVAISKVQKSRQEIIDDAEEMVKHCIRMHISYKVETGIEQKAAFPKRVIVFRDGVSEGQFKQVIDGEIPKIKAACAALNLPVVPKLTVVVVGKRHHVRFFPQQGQGDRSGNCPAGLVVDSDVASPAEFDFYLQSHAGLLGTSRPAHYNVLYDENGFTPDSMQQLAFALCHVYARSTRSVSIPAPVYYADIVCARAKNHFDPSLNVDLSDTESQTESGQQRSSTKTLSYYQKAFKPLAVTAQRRMYFT</sequence>
<dbReference type="InterPro" id="IPR032472">
    <property type="entry name" value="ArgoL2"/>
</dbReference>
<protein>
    <recommendedName>
        <fullName evidence="6">Piwi domain-containing protein</fullName>
    </recommendedName>
</protein>
<dbReference type="Pfam" id="PF16486">
    <property type="entry name" value="ArgoN"/>
    <property type="match status" value="1"/>
</dbReference>
<dbReference type="InterPro" id="IPR036397">
    <property type="entry name" value="RNaseH_sf"/>
</dbReference>
<feature type="region of interest" description="Disordered" evidence="1">
    <location>
        <begin position="1"/>
        <end position="51"/>
    </location>
</feature>
<evidence type="ECO:0000259" key="3">
    <source>
        <dbReference type="PROSITE" id="PS50822"/>
    </source>
</evidence>
<dbReference type="PROSITE" id="PS50821">
    <property type="entry name" value="PAZ"/>
    <property type="match status" value="1"/>
</dbReference>
<dbReference type="InterPro" id="IPR003100">
    <property type="entry name" value="PAZ_dom"/>
</dbReference>
<organism evidence="4 5">
    <name type="scientific">Serendipita vermifera MAFF 305830</name>
    <dbReference type="NCBI Taxonomy" id="933852"/>
    <lineage>
        <taxon>Eukaryota</taxon>
        <taxon>Fungi</taxon>
        <taxon>Dikarya</taxon>
        <taxon>Basidiomycota</taxon>
        <taxon>Agaricomycotina</taxon>
        <taxon>Agaricomycetes</taxon>
        <taxon>Sebacinales</taxon>
        <taxon>Serendipitaceae</taxon>
        <taxon>Serendipita</taxon>
    </lineage>
</organism>
<dbReference type="CDD" id="cd04657">
    <property type="entry name" value="Piwi_ago-like"/>
    <property type="match status" value="1"/>
</dbReference>
<dbReference type="Pfam" id="PF08699">
    <property type="entry name" value="ArgoL1"/>
    <property type="match status" value="1"/>
</dbReference>
<dbReference type="AlphaFoldDB" id="A0A0C2XKI5"/>
<reference evidence="5" key="2">
    <citation type="submission" date="2015-01" db="EMBL/GenBank/DDBJ databases">
        <title>Evolutionary Origins and Diversification of the Mycorrhizal Mutualists.</title>
        <authorList>
            <consortium name="DOE Joint Genome Institute"/>
            <consortium name="Mycorrhizal Genomics Consortium"/>
            <person name="Kohler A."/>
            <person name="Kuo A."/>
            <person name="Nagy L.G."/>
            <person name="Floudas D."/>
            <person name="Copeland A."/>
            <person name="Barry K.W."/>
            <person name="Cichocki N."/>
            <person name="Veneault-Fourrey C."/>
            <person name="LaButti K."/>
            <person name="Lindquist E.A."/>
            <person name="Lipzen A."/>
            <person name="Lundell T."/>
            <person name="Morin E."/>
            <person name="Murat C."/>
            <person name="Riley R."/>
            <person name="Ohm R."/>
            <person name="Sun H."/>
            <person name="Tunlid A."/>
            <person name="Henrissat B."/>
            <person name="Grigoriev I.V."/>
            <person name="Hibbett D.S."/>
            <person name="Martin F."/>
        </authorList>
    </citation>
    <scope>NUCLEOTIDE SEQUENCE [LARGE SCALE GENOMIC DNA]</scope>
    <source>
        <strain evidence="5">MAFF 305830</strain>
    </source>
</reference>
<dbReference type="OrthoDB" id="10252740at2759"/>
<dbReference type="Proteomes" id="UP000054097">
    <property type="component" value="Unassembled WGS sequence"/>
</dbReference>
<evidence type="ECO:0000256" key="1">
    <source>
        <dbReference type="SAM" id="MobiDB-lite"/>
    </source>
</evidence>
<evidence type="ECO:0000259" key="2">
    <source>
        <dbReference type="PROSITE" id="PS50821"/>
    </source>
</evidence>
<dbReference type="EMBL" id="KN824288">
    <property type="protein sequence ID" value="KIM29552.1"/>
    <property type="molecule type" value="Genomic_DNA"/>
</dbReference>
<dbReference type="InterPro" id="IPR032473">
    <property type="entry name" value="Argonaute_Mid_dom"/>
</dbReference>
<evidence type="ECO:0008006" key="6">
    <source>
        <dbReference type="Google" id="ProtNLM"/>
    </source>
</evidence>
<feature type="compositionally biased region" description="Gly residues" evidence="1">
    <location>
        <begin position="10"/>
        <end position="22"/>
    </location>
</feature>
<feature type="domain" description="PAZ" evidence="2">
    <location>
        <begin position="284"/>
        <end position="405"/>
    </location>
</feature>
<dbReference type="Pfam" id="PF02170">
    <property type="entry name" value="PAZ"/>
    <property type="match status" value="1"/>
</dbReference>
<dbReference type="Gene3D" id="3.30.420.10">
    <property type="entry name" value="Ribonuclease H-like superfamily/Ribonuclease H"/>
    <property type="match status" value="1"/>
</dbReference>
<dbReference type="Gene3D" id="2.170.260.10">
    <property type="entry name" value="paz domain"/>
    <property type="match status" value="1"/>
</dbReference>
<dbReference type="GO" id="GO:0003723">
    <property type="term" value="F:RNA binding"/>
    <property type="evidence" value="ECO:0007669"/>
    <property type="project" value="InterPro"/>
</dbReference>
<reference evidence="4 5" key="1">
    <citation type="submission" date="2014-04" db="EMBL/GenBank/DDBJ databases">
        <authorList>
            <consortium name="DOE Joint Genome Institute"/>
            <person name="Kuo A."/>
            <person name="Zuccaro A."/>
            <person name="Kohler A."/>
            <person name="Nagy L.G."/>
            <person name="Floudas D."/>
            <person name="Copeland A."/>
            <person name="Barry K.W."/>
            <person name="Cichocki N."/>
            <person name="Veneault-Fourrey C."/>
            <person name="LaButti K."/>
            <person name="Lindquist E.A."/>
            <person name="Lipzen A."/>
            <person name="Lundell T."/>
            <person name="Morin E."/>
            <person name="Murat C."/>
            <person name="Sun H."/>
            <person name="Tunlid A."/>
            <person name="Henrissat B."/>
            <person name="Grigoriev I.V."/>
            <person name="Hibbett D.S."/>
            <person name="Martin F."/>
            <person name="Nordberg H.P."/>
            <person name="Cantor M.N."/>
            <person name="Hua S.X."/>
        </authorList>
    </citation>
    <scope>NUCLEOTIDE SEQUENCE [LARGE SCALE GENOMIC DNA]</scope>
    <source>
        <strain evidence="4 5">MAFF 305830</strain>
    </source>
</reference>
<dbReference type="SUPFAM" id="SSF53098">
    <property type="entry name" value="Ribonuclease H-like"/>
    <property type="match status" value="1"/>
</dbReference>
<feature type="domain" description="Piwi" evidence="3">
    <location>
        <begin position="580"/>
        <end position="890"/>
    </location>
</feature>
<proteinExistence type="predicted"/>
<dbReference type="SUPFAM" id="SSF101690">
    <property type="entry name" value="PAZ domain"/>
    <property type="match status" value="1"/>
</dbReference>
<dbReference type="SMART" id="SM01163">
    <property type="entry name" value="DUF1785"/>
    <property type="match status" value="1"/>
</dbReference>
<dbReference type="SMART" id="SM00950">
    <property type="entry name" value="Piwi"/>
    <property type="match status" value="1"/>
</dbReference>
<evidence type="ECO:0000313" key="4">
    <source>
        <dbReference type="EMBL" id="KIM29552.1"/>
    </source>
</evidence>
<dbReference type="InterPro" id="IPR012337">
    <property type="entry name" value="RNaseH-like_sf"/>
</dbReference>
<dbReference type="InterPro" id="IPR032474">
    <property type="entry name" value="Argonaute_N"/>
</dbReference>
<dbReference type="PANTHER" id="PTHR22891">
    <property type="entry name" value="EUKARYOTIC TRANSLATION INITIATION FACTOR 2C"/>
    <property type="match status" value="1"/>
</dbReference>
<dbReference type="HOGENOM" id="CLU_004544_4_3_1"/>
<dbReference type="InterPro" id="IPR045246">
    <property type="entry name" value="Piwi_ago-like"/>
</dbReference>
<name>A0A0C2XKI5_SERVB</name>
<feature type="compositionally biased region" description="Low complexity" evidence="1">
    <location>
        <begin position="37"/>
        <end position="51"/>
    </location>
</feature>
<evidence type="ECO:0000313" key="5">
    <source>
        <dbReference type="Proteomes" id="UP000054097"/>
    </source>
</evidence>
<dbReference type="Pfam" id="PF16487">
    <property type="entry name" value="ArgoMid"/>
    <property type="match status" value="1"/>
</dbReference>
<keyword evidence="5" id="KW-1185">Reference proteome</keyword>
<dbReference type="CDD" id="cd02846">
    <property type="entry name" value="PAZ_argonaute_like"/>
    <property type="match status" value="1"/>
</dbReference>
<dbReference type="Gene3D" id="3.40.50.2300">
    <property type="match status" value="1"/>
</dbReference>
<dbReference type="InterPro" id="IPR014811">
    <property type="entry name" value="ArgoL1"/>
</dbReference>
<gene>
    <name evidence="4" type="ORF">M408DRAFT_15880</name>
</gene>
<dbReference type="STRING" id="933852.A0A0C2XKI5"/>
<dbReference type="Pfam" id="PF16488">
    <property type="entry name" value="ArgoL2"/>
    <property type="match status" value="1"/>
</dbReference>
<dbReference type="Pfam" id="PF02171">
    <property type="entry name" value="Piwi"/>
    <property type="match status" value="1"/>
</dbReference>
<dbReference type="PROSITE" id="PS50822">
    <property type="entry name" value="PIWI"/>
    <property type="match status" value="1"/>
</dbReference>